<keyword evidence="5" id="KW-0812">Transmembrane</keyword>
<feature type="signal peptide" evidence="6">
    <location>
        <begin position="1"/>
        <end position="25"/>
    </location>
</feature>
<dbReference type="SMART" id="SM00499">
    <property type="entry name" value="AAI"/>
    <property type="match status" value="1"/>
</dbReference>
<proteinExistence type="inferred from homology"/>
<evidence type="ECO:0000256" key="5">
    <source>
        <dbReference type="SAM" id="Phobius"/>
    </source>
</evidence>
<keyword evidence="2 6" id="KW-0732">Signal</keyword>
<dbReference type="InterPro" id="IPR016140">
    <property type="entry name" value="Bifunc_inhib/LTP/seed_store"/>
</dbReference>
<feature type="chain" id="PRO_5042982356" description="Bifunctional inhibitor/plant lipid transfer protein/seed storage helical domain-containing protein" evidence="6">
    <location>
        <begin position="26"/>
        <end position="188"/>
    </location>
</feature>
<dbReference type="InterPro" id="IPR000528">
    <property type="entry name" value="Plant_nsLTP"/>
</dbReference>
<evidence type="ECO:0000256" key="4">
    <source>
        <dbReference type="ARBA" id="ARBA00023180"/>
    </source>
</evidence>
<dbReference type="CDD" id="cd00010">
    <property type="entry name" value="AAI_LTSS"/>
    <property type="match status" value="1"/>
</dbReference>
<feature type="domain" description="Bifunctional inhibitor/plant lipid transfer protein/seed storage helical" evidence="7">
    <location>
        <begin position="33"/>
        <end position="113"/>
    </location>
</feature>
<organism evidence="8 9">
    <name type="scientific">Stephania cephalantha</name>
    <dbReference type="NCBI Taxonomy" id="152367"/>
    <lineage>
        <taxon>Eukaryota</taxon>
        <taxon>Viridiplantae</taxon>
        <taxon>Streptophyta</taxon>
        <taxon>Embryophyta</taxon>
        <taxon>Tracheophyta</taxon>
        <taxon>Spermatophyta</taxon>
        <taxon>Magnoliopsida</taxon>
        <taxon>Ranunculales</taxon>
        <taxon>Menispermaceae</taxon>
        <taxon>Menispermoideae</taxon>
        <taxon>Cissampelideae</taxon>
        <taxon>Stephania</taxon>
    </lineage>
</organism>
<dbReference type="Proteomes" id="UP001419268">
    <property type="component" value="Unassembled WGS sequence"/>
</dbReference>
<evidence type="ECO:0000256" key="6">
    <source>
        <dbReference type="SAM" id="SignalP"/>
    </source>
</evidence>
<dbReference type="AlphaFoldDB" id="A0AAP0FBY8"/>
<dbReference type="InterPro" id="IPR043325">
    <property type="entry name" value="LTSS"/>
</dbReference>
<dbReference type="GO" id="GO:0008289">
    <property type="term" value="F:lipid binding"/>
    <property type="evidence" value="ECO:0007669"/>
    <property type="project" value="InterPro"/>
</dbReference>
<feature type="transmembrane region" description="Helical" evidence="5">
    <location>
        <begin position="160"/>
        <end position="182"/>
    </location>
</feature>
<keyword evidence="4" id="KW-0325">Glycoprotein</keyword>
<evidence type="ECO:0000313" key="8">
    <source>
        <dbReference type="EMBL" id="KAK9104139.1"/>
    </source>
</evidence>
<dbReference type="PRINTS" id="PR00382">
    <property type="entry name" value="LIPIDTRNSFER"/>
</dbReference>
<name>A0AAP0FBY8_9MAGN</name>
<keyword evidence="5" id="KW-1133">Transmembrane helix</keyword>
<keyword evidence="3" id="KW-1015">Disulfide bond</keyword>
<evidence type="ECO:0000259" key="7">
    <source>
        <dbReference type="SMART" id="SM00499"/>
    </source>
</evidence>
<accession>A0AAP0FBY8</accession>
<evidence type="ECO:0000256" key="1">
    <source>
        <dbReference type="ARBA" id="ARBA00009748"/>
    </source>
</evidence>
<comment type="similarity">
    <text evidence="1">Belongs to the plant LTP family.</text>
</comment>
<dbReference type="InterPro" id="IPR036312">
    <property type="entry name" value="Bifun_inhib/LTP/seed_sf"/>
</dbReference>
<dbReference type="PANTHER" id="PTHR33044">
    <property type="entry name" value="BIFUNCTIONAL INHIBITOR/LIPID-TRANSFER PROTEIN/SEED STORAGE 2S ALBUMIN SUPERFAMILY PROTEIN-RELATED"/>
    <property type="match status" value="1"/>
</dbReference>
<evidence type="ECO:0000256" key="3">
    <source>
        <dbReference type="ARBA" id="ARBA00023157"/>
    </source>
</evidence>
<gene>
    <name evidence="8" type="ORF">Scep_020983</name>
</gene>
<comment type="caution">
    <text evidence="8">The sequence shown here is derived from an EMBL/GenBank/DDBJ whole genome shotgun (WGS) entry which is preliminary data.</text>
</comment>
<keyword evidence="9" id="KW-1185">Reference proteome</keyword>
<dbReference type="Gene3D" id="1.10.110.10">
    <property type="entry name" value="Plant lipid-transfer and hydrophobic proteins"/>
    <property type="match status" value="1"/>
</dbReference>
<protein>
    <recommendedName>
        <fullName evidence="7">Bifunctional inhibitor/plant lipid transfer protein/seed storage helical domain-containing protein</fullName>
    </recommendedName>
</protein>
<dbReference type="EMBL" id="JBBNAG010000009">
    <property type="protein sequence ID" value="KAK9104139.1"/>
    <property type="molecule type" value="Genomic_DNA"/>
</dbReference>
<reference evidence="8 9" key="1">
    <citation type="submission" date="2024-01" db="EMBL/GenBank/DDBJ databases">
        <title>Genome assemblies of Stephania.</title>
        <authorList>
            <person name="Yang L."/>
        </authorList>
    </citation>
    <scope>NUCLEOTIDE SEQUENCE [LARGE SCALE GENOMIC DNA]</scope>
    <source>
        <strain evidence="8">JXDWG</strain>
        <tissue evidence="8">Leaf</tissue>
    </source>
</reference>
<keyword evidence="5" id="KW-0472">Membrane</keyword>
<evidence type="ECO:0000313" key="9">
    <source>
        <dbReference type="Proteomes" id="UP001419268"/>
    </source>
</evidence>
<evidence type="ECO:0000256" key="2">
    <source>
        <dbReference type="ARBA" id="ARBA00022729"/>
    </source>
</evidence>
<dbReference type="Pfam" id="PF14368">
    <property type="entry name" value="LTP_2"/>
    <property type="match status" value="1"/>
</dbReference>
<dbReference type="SUPFAM" id="SSF47699">
    <property type="entry name" value="Bifunctional inhibitor/lipid-transfer protein/seed storage 2S albumin"/>
    <property type="match status" value="1"/>
</dbReference>
<sequence length="188" mass="20195">MMRPSHFLVLHILFLAASVIDLAFSASPIQNRCGNDLTQVTKCLDYGTGKAAQPSSECCSAVKDIRTKDPACLCFFIQQVHSGRAELKSLGLQEARILQLSSACGINATLSDCIKLLNLSPSSPDYDFFKNSTKATVTPATATPPSAKNNDSLGYVHKPYLSVTAMITIATAIFISLSPTGLRTSFLF</sequence>
<dbReference type="GO" id="GO:0006869">
    <property type="term" value="P:lipid transport"/>
    <property type="evidence" value="ECO:0007669"/>
    <property type="project" value="InterPro"/>
</dbReference>